<dbReference type="EMBL" id="GEDV01002399">
    <property type="protein sequence ID" value="JAP86158.1"/>
    <property type="molecule type" value="Transcribed_RNA"/>
</dbReference>
<keyword evidence="1" id="KW-1133">Transmembrane helix</keyword>
<organism evidence="2">
    <name type="scientific">Rhipicephalus appendiculatus</name>
    <name type="common">Brown ear tick</name>
    <dbReference type="NCBI Taxonomy" id="34631"/>
    <lineage>
        <taxon>Eukaryota</taxon>
        <taxon>Metazoa</taxon>
        <taxon>Ecdysozoa</taxon>
        <taxon>Arthropoda</taxon>
        <taxon>Chelicerata</taxon>
        <taxon>Arachnida</taxon>
        <taxon>Acari</taxon>
        <taxon>Parasitiformes</taxon>
        <taxon>Ixodida</taxon>
        <taxon>Ixodoidea</taxon>
        <taxon>Ixodidae</taxon>
        <taxon>Rhipicephalinae</taxon>
        <taxon>Rhipicephalus</taxon>
        <taxon>Rhipicephalus</taxon>
    </lineage>
</organism>
<keyword evidence="1" id="KW-0472">Membrane</keyword>
<accession>A0A131Z5A2</accession>
<proteinExistence type="predicted"/>
<reference evidence="2" key="1">
    <citation type="journal article" date="2016" name="Ticks Tick Borne Dis.">
        <title>De novo assembly and annotation of the salivary gland transcriptome of Rhipicephalus appendiculatus male and female ticks during blood feeding.</title>
        <authorList>
            <person name="de Castro M.H."/>
            <person name="de Klerk D."/>
            <person name="Pienaar R."/>
            <person name="Latif A.A."/>
            <person name="Rees D.J."/>
            <person name="Mans B.J."/>
        </authorList>
    </citation>
    <scope>NUCLEOTIDE SEQUENCE</scope>
    <source>
        <tissue evidence="2">Salivary glands</tissue>
    </source>
</reference>
<feature type="transmembrane region" description="Helical" evidence="1">
    <location>
        <begin position="21"/>
        <end position="39"/>
    </location>
</feature>
<protein>
    <submittedName>
        <fullName evidence="2">Uncharacterized protein</fullName>
    </submittedName>
</protein>
<dbReference type="AlphaFoldDB" id="A0A131Z5A2"/>
<evidence type="ECO:0000256" key="1">
    <source>
        <dbReference type="SAM" id="Phobius"/>
    </source>
</evidence>
<sequence length="97" mass="10789">MRRACFTEQRLNPFYFEMLSFKITAFSFLAATLTVIYQFDMTSSTPLDFGKQTACDPGVSCTNPSDAESECGPNCRCVYDARDMGNIGTKRMHCSAA</sequence>
<keyword evidence="1" id="KW-0812">Transmembrane</keyword>
<name>A0A131Z5A2_RHIAP</name>
<evidence type="ECO:0000313" key="2">
    <source>
        <dbReference type="EMBL" id="JAP86158.1"/>
    </source>
</evidence>